<dbReference type="GO" id="GO:0009086">
    <property type="term" value="P:methionine biosynthetic process"/>
    <property type="evidence" value="ECO:0007669"/>
    <property type="project" value="InterPro"/>
</dbReference>
<dbReference type="GO" id="GO:0008270">
    <property type="term" value="F:zinc ion binding"/>
    <property type="evidence" value="ECO:0007669"/>
    <property type="project" value="InterPro"/>
</dbReference>
<comment type="caution">
    <text evidence="2">The sequence shown here is derived from an EMBL/GenBank/DDBJ whole genome shotgun (WGS) entry which is preliminary data.</text>
</comment>
<feature type="domain" description="Cobalamin-independent methionine synthase MetE C-terminal/archaeal" evidence="1">
    <location>
        <begin position="3"/>
        <end position="175"/>
    </location>
</feature>
<dbReference type="SUPFAM" id="SSF51726">
    <property type="entry name" value="UROD/MetE-like"/>
    <property type="match status" value="1"/>
</dbReference>
<dbReference type="Gene3D" id="3.20.20.210">
    <property type="match status" value="1"/>
</dbReference>
<accession>A0A2R6B565</accession>
<gene>
    <name evidence="2" type="ORF">B9Q06_11185</name>
</gene>
<sequence>MYARESLRKGVISQQEYSRMVEQKVVKIMTLQEEFGIDVITGGAYGWDDIFSPFFNGGVTGLQRDGLIRFFDNNTYYRKPVIIGRLEHRQSSVKPMVEGVLKHVKEPSKFKAFLPGPYTFAALSENTFYPNLNSLISDLAGLLRSELESILALGVGYVEVCDPSLGWLEPAKVEELKPVYREFLGDNAHRVWFTIPFREPNPSALKMLLGLGDVVVSLDLSSTTLHRGANVNDNPGWLSSAKSILNSLSSVLGGARVDLGLVDSRNTLLEDVSYAKQLIDHALGLHPKEVYLSNNASLDFLPEPVAFEKVRLIGRLKMEVNASG</sequence>
<dbReference type="Proteomes" id="UP000241284">
    <property type="component" value="Unassembled WGS sequence"/>
</dbReference>
<reference evidence="2 3" key="1">
    <citation type="submission" date="2017-04" db="EMBL/GenBank/DDBJ databases">
        <title>Novel microbial lineages endemic to geothermal iron-oxide mats fill important gaps in the evolutionary history of Archaea.</title>
        <authorList>
            <person name="Jay Z.J."/>
            <person name="Beam J.P."/>
            <person name="Dlakic M."/>
            <person name="Rusch D.B."/>
            <person name="Kozubal M.A."/>
            <person name="Inskeep W.P."/>
        </authorList>
    </citation>
    <scope>NUCLEOTIDE SEQUENCE [LARGE SCALE GENOMIC DNA]</scope>
    <source>
        <strain evidence="2">ECH_B_2</strain>
    </source>
</reference>
<evidence type="ECO:0000313" key="3">
    <source>
        <dbReference type="Proteomes" id="UP000241284"/>
    </source>
</evidence>
<dbReference type="Pfam" id="PF01717">
    <property type="entry name" value="Meth_synt_2"/>
    <property type="match status" value="1"/>
</dbReference>
<dbReference type="InterPro" id="IPR038071">
    <property type="entry name" value="UROD/MetE-like_sf"/>
</dbReference>
<dbReference type="GO" id="GO:0003871">
    <property type="term" value="F:5-methyltetrahydropteroyltriglutamate-homocysteine S-methyltransferase activity"/>
    <property type="evidence" value="ECO:0007669"/>
    <property type="project" value="InterPro"/>
</dbReference>
<dbReference type="EMBL" id="NEXH01000040">
    <property type="protein sequence ID" value="PSN93743.1"/>
    <property type="molecule type" value="Genomic_DNA"/>
</dbReference>
<evidence type="ECO:0000259" key="1">
    <source>
        <dbReference type="Pfam" id="PF01717"/>
    </source>
</evidence>
<evidence type="ECO:0000313" key="2">
    <source>
        <dbReference type="EMBL" id="PSN93743.1"/>
    </source>
</evidence>
<organism evidence="2 3">
    <name type="scientific">Candidatus Marsarchaeota G2 archaeon ECH_B_2</name>
    <dbReference type="NCBI Taxonomy" id="1978160"/>
    <lineage>
        <taxon>Archaea</taxon>
        <taxon>Candidatus Marsarchaeota</taxon>
        <taxon>Candidatus Marsarchaeota group 2</taxon>
    </lineage>
</organism>
<name>A0A2R6B565_9ARCH</name>
<dbReference type="AlphaFoldDB" id="A0A2R6B565"/>
<proteinExistence type="predicted"/>
<dbReference type="InterPro" id="IPR002629">
    <property type="entry name" value="Met_Synth_C/arc"/>
</dbReference>
<protein>
    <recommendedName>
        <fullName evidence="1">Cobalamin-independent methionine synthase MetE C-terminal/archaeal domain-containing protein</fullName>
    </recommendedName>
</protein>